<dbReference type="InterPro" id="IPR026059">
    <property type="entry name" value="Rab3GAP2"/>
</dbReference>
<comment type="subcellular location">
    <subcellularLocation>
        <location evidence="1">Cytoplasm</location>
    </subcellularLocation>
</comment>
<feature type="compositionally biased region" description="Low complexity" evidence="5">
    <location>
        <begin position="65"/>
        <end position="85"/>
    </location>
</feature>
<dbReference type="InterPro" id="IPR032839">
    <property type="entry name" value="RAB3GAP_N"/>
</dbReference>
<gene>
    <name evidence="8" type="ORF">CAOG_006293</name>
</gene>
<evidence type="ECO:0000313" key="9">
    <source>
        <dbReference type="Proteomes" id="UP000008743"/>
    </source>
</evidence>
<evidence type="ECO:0008006" key="10">
    <source>
        <dbReference type="Google" id="ProtNLM"/>
    </source>
</evidence>
<feature type="domain" description="Rab3GAP regulatory subunit C-terminal" evidence="7">
    <location>
        <begin position="1350"/>
        <end position="1572"/>
    </location>
</feature>
<dbReference type="GO" id="GO:0005096">
    <property type="term" value="F:GTPase activator activity"/>
    <property type="evidence" value="ECO:0007669"/>
    <property type="project" value="UniProtKB-KW"/>
</dbReference>
<dbReference type="InterPro" id="IPR029257">
    <property type="entry name" value="RAB3GAP2_C"/>
</dbReference>
<accession>A0A0D2X4E1</accession>
<feature type="region of interest" description="Disordered" evidence="5">
    <location>
        <begin position="61"/>
        <end position="89"/>
    </location>
</feature>
<dbReference type="InParanoid" id="A0A0D2X4E1"/>
<dbReference type="EMBL" id="KE346370">
    <property type="protein sequence ID" value="KJE95899.1"/>
    <property type="molecule type" value="Genomic_DNA"/>
</dbReference>
<evidence type="ECO:0000259" key="7">
    <source>
        <dbReference type="Pfam" id="PF14656"/>
    </source>
</evidence>
<dbReference type="PANTHER" id="PTHR12472:SF0">
    <property type="entry name" value="RAB3 GTPASE-ACTIVATING PROTEIN NON-CATALYTIC SUBUNIT"/>
    <property type="match status" value="1"/>
</dbReference>
<comment type="similarity">
    <text evidence="2">Belongs to the Rab3-GAP regulatory subunit family.</text>
</comment>
<dbReference type="OrthoDB" id="2019917at2759"/>
<dbReference type="RefSeq" id="XP_004345042.2">
    <property type="nucleotide sequence ID" value="XM_004344992.2"/>
</dbReference>
<evidence type="ECO:0000313" key="8">
    <source>
        <dbReference type="EMBL" id="KJE95899.1"/>
    </source>
</evidence>
<evidence type="ECO:0000256" key="2">
    <source>
        <dbReference type="ARBA" id="ARBA00008153"/>
    </source>
</evidence>
<evidence type="ECO:0000256" key="5">
    <source>
        <dbReference type="SAM" id="MobiDB-lite"/>
    </source>
</evidence>
<dbReference type="GO" id="GO:0005737">
    <property type="term" value="C:cytoplasm"/>
    <property type="evidence" value="ECO:0007669"/>
    <property type="project" value="UniProtKB-SubCell"/>
</dbReference>
<feature type="region of interest" description="Disordered" evidence="5">
    <location>
        <begin position="343"/>
        <end position="365"/>
    </location>
</feature>
<evidence type="ECO:0000256" key="1">
    <source>
        <dbReference type="ARBA" id="ARBA00004496"/>
    </source>
</evidence>
<dbReference type="eggNOG" id="KOG2727">
    <property type="taxonomic scope" value="Eukaryota"/>
</dbReference>
<evidence type="ECO:0000259" key="6">
    <source>
        <dbReference type="Pfam" id="PF14655"/>
    </source>
</evidence>
<keyword evidence="4" id="KW-0963">Cytoplasm</keyword>
<name>A0A0D2X4E1_CAPO3</name>
<organism evidence="8 9">
    <name type="scientific">Capsaspora owczarzaki (strain ATCC 30864)</name>
    <dbReference type="NCBI Taxonomy" id="595528"/>
    <lineage>
        <taxon>Eukaryota</taxon>
        <taxon>Filasterea</taxon>
        <taxon>Capsaspora</taxon>
    </lineage>
</organism>
<feature type="compositionally biased region" description="Low complexity" evidence="5">
    <location>
        <begin position="345"/>
        <end position="361"/>
    </location>
</feature>
<feature type="region of interest" description="Disordered" evidence="5">
    <location>
        <begin position="684"/>
        <end position="709"/>
    </location>
</feature>
<evidence type="ECO:0000256" key="4">
    <source>
        <dbReference type="ARBA" id="ARBA00022490"/>
    </source>
</evidence>
<protein>
    <recommendedName>
        <fullName evidence="10">Rab3-GAP regulatory subunit N-terminal domain-containing protein</fullName>
    </recommendedName>
</protein>
<proteinExistence type="inferred from homology"/>
<evidence type="ECO:0000256" key="3">
    <source>
        <dbReference type="ARBA" id="ARBA00022468"/>
    </source>
</evidence>
<dbReference type="PANTHER" id="PTHR12472">
    <property type="entry name" value="RAB3-GAP REGULATORY DOMAIN"/>
    <property type="match status" value="1"/>
</dbReference>
<dbReference type="Pfam" id="PF14655">
    <property type="entry name" value="RAB3GAP2_N"/>
    <property type="match status" value="1"/>
</dbReference>
<feature type="domain" description="Rab3GAP regulatory subunit C-terminal" evidence="7">
    <location>
        <begin position="873"/>
        <end position="1237"/>
    </location>
</feature>
<feature type="domain" description="Rab3-GAP regulatory subunit N-terminal" evidence="6">
    <location>
        <begin position="32"/>
        <end position="489"/>
    </location>
</feature>
<keyword evidence="3" id="KW-0343">GTPase activation</keyword>
<sequence>MSIDAQLEAVGVLDCARIRQSLSLPDTSPDAWMQLVRMSLSPFGDVLVAATKRRFIVLRPQPSHSGATAEPPSSSSSSSSPANAGAGAGAGAGAHAGAMRFAVVASGSECAGLDDFITAVLVLPMSVPLASSHSGHTQQHYGADQRVRDTVVVVGYSSGYVRFFTDRGELVMSQLLHSAPVVQIKLRTTYRRREMNDDLTVLFPGTAVSIDGFSLLQSLLACIGQLSAGANSAAAQVASTLPAGSAAIAYKKWNFNQQEETCDLVSCALEAPNAYDHLMSMSVGAMHPVHRYITVGKLPMIGLYSTTEGQRPFFSAVALASSVASTLTSAVFSFAKNWWGGGSTQQQQQQQHHQQQQQQQQPPVIEQGSLLPLRSSISDPRRRIASIQLDPSGTLAVTTDGFGRVMLLDVADATIVRMWKGYRDAQCGWIEVDEFIADEELVHGQQQRAACRASFLCIYAPRRGLLEVWAMRYGPRVKAFNVGPHGTLLSAGYQTLGAPLGVSVSSDEAAGSGGAAPSAASALDRLLVRQQQDGGVLASMASSPSLVACSSRSVFVAADGTVFDIVVPFHCAADGQDTRRRDQQILRQLMRQVSLAESSNPAASLQQVADVNDEYIAADGSVFCPLPAEAAILDLIKSLHGAESLQEALTFLVQPFLRVSFLVAATELVLSMITTLFHRQDETHGSPASGKLAGGQPGAQPPSPSGGSVSFSPEQFAVVSQQVLSRLSLLRSYQVLVQLAGAVPANTTRSAPDKQHLLEAIAVLELSPAHAEHFVDMLAFAVAVEHEQHGSVTDVAIPDLLAPSEYLACFKTLPPTTGVQTGSADLLAAVQPDLSDTLRLRLATTLFHHLLLGQWSASNLRAVLGAVPVAPIELLALFLAFVLHCVPRVERIARHPTVERLHTVVGALLATASSSAASTAATSHAKSNPLLSQSQLWWRGLFNTLERSPNLANALIIAHIARSLIQDISGVASDVPSSPLSAPANGQTTSPPELTLHAWSQLCARLEDAVLLRAGVSPAVVQAFCGASALSVFYLRDNGSVVELLALQCVALGLDVDELVDLFQRGHVATGAAAASSASSTAEPSASAVQLTLRPEDGLARSLLRRMLEHFGASILPAELLAHIGWMLVQQWTREGQDQIDRLERALQCFTAITSPRVVALQASFSQSTHAAAQQQCCKLASSMLQLVWDASLSKVFGALVALMDKVGKCPKERLLQKALDMSSNSTICFVRCCRTVSLLLIERLADEGIKPSAAVVQVTGQFQMDYHTGAVSLSPLAASATNQKSATTDLGKPPAAAAVSPAVGPMTVSGMLPTLGATRLRPEWQLTKADRTCIVARALNLGSTVARSPAGMNLLAMHILLLDSALCVLEADMRMVSPLRLLTEESRRALLRALSAKLATADDLAVFSLQSVTAVDRSRDADVFQSRQVFIAQALKRAARPDLVSLVMTLPSRFGMDPDEFQRQRVCDMYRQGLDGSGEEAARQVVHKAKLGTALLGIAASRTVRFLTMGTPAQNMARVSCFPHEVHSWVCSVNDADSREGTDDGLDAVLADDSALPKLRALVSLCVSLLPAGSADSQMSRRLLSALESLR</sequence>
<dbReference type="STRING" id="595528.A0A0D2X4E1"/>
<dbReference type="Pfam" id="PF14656">
    <property type="entry name" value="RAB3GAP2_C"/>
    <property type="match status" value="2"/>
</dbReference>
<keyword evidence="9" id="KW-1185">Reference proteome</keyword>
<reference evidence="9" key="1">
    <citation type="submission" date="2011-02" db="EMBL/GenBank/DDBJ databases">
        <title>The Genome Sequence of Capsaspora owczarzaki ATCC 30864.</title>
        <authorList>
            <person name="Russ C."/>
            <person name="Cuomo C."/>
            <person name="Burger G."/>
            <person name="Gray M.W."/>
            <person name="Holland P.W.H."/>
            <person name="King N."/>
            <person name="Lang F.B.F."/>
            <person name="Roger A.J."/>
            <person name="Ruiz-Trillo I."/>
            <person name="Young S.K."/>
            <person name="Zeng Q."/>
            <person name="Gargeya S."/>
            <person name="Alvarado L."/>
            <person name="Berlin A."/>
            <person name="Chapman S.B."/>
            <person name="Chen Z."/>
            <person name="Freedman E."/>
            <person name="Gellesch M."/>
            <person name="Goldberg J."/>
            <person name="Griggs A."/>
            <person name="Gujja S."/>
            <person name="Heilman E."/>
            <person name="Heiman D."/>
            <person name="Howarth C."/>
            <person name="Mehta T."/>
            <person name="Neiman D."/>
            <person name="Pearson M."/>
            <person name="Roberts A."/>
            <person name="Saif S."/>
            <person name="Shea T."/>
            <person name="Shenoy N."/>
            <person name="Sisk P."/>
            <person name="Stolte C."/>
            <person name="Sykes S."/>
            <person name="White J."/>
            <person name="Yandava C."/>
            <person name="Haas B."/>
            <person name="Nusbaum C."/>
            <person name="Birren B."/>
        </authorList>
    </citation>
    <scope>NUCLEOTIDE SEQUENCE</scope>
    <source>
        <strain evidence="9">ATCC 30864</strain>
    </source>
</reference>
<dbReference type="Proteomes" id="UP000008743">
    <property type="component" value="Unassembled WGS sequence"/>
</dbReference>